<evidence type="ECO:0000313" key="8">
    <source>
        <dbReference type="EMBL" id="CAE0414005.1"/>
    </source>
</evidence>
<evidence type="ECO:0000259" key="7">
    <source>
        <dbReference type="PROSITE" id="PS51778"/>
    </source>
</evidence>
<evidence type="ECO:0000256" key="6">
    <source>
        <dbReference type="SAM" id="Phobius"/>
    </source>
</evidence>
<keyword evidence="2 6" id="KW-0812">Transmembrane</keyword>
<organism evidence="8">
    <name type="scientific">Amphora coffeiformis</name>
    <dbReference type="NCBI Taxonomy" id="265554"/>
    <lineage>
        <taxon>Eukaryota</taxon>
        <taxon>Sar</taxon>
        <taxon>Stramenopiles</taxon>
        <taxon>Ochrophyta</taxon>
        <taxon>Bacillariophyta</taxon>
        <taxon>Bacillariophyceae</taxon>
        <taxon>Bacillariophycidae</taxon>
        <taxon>Thalassiophysales</taxon>
        <taxon>Catenulaceae</taxon>
        <taxon>Amphora</taxon>
    </lineage>
</organism>
<evidence type="ECO:0000256" key="4">
    <source>
        <dbReference type="ARBA" id="ARBA00023136"/>
    </source>
</evidence>
<feature type="region of interest" description="Disordered" evidence="5">
    <location>
        <begin position="71"/>
        <end position="101"/>
    </location>
</feature>
<feature type="compositionally biased region" description="Basic and acidic residues" evidence="5">
    <location>
        <begin position="307"/>
        <end position="321"/>
    </location>
</feature>
<feature type="region of interest" description="Disordered" evidence="5">
    <location>
        <begin position="1"/>
        <end position="52"/>
    </location>
</feature>
<dbReference type="Pfam" id="PF16016">
    <property type="entry name" value="VASt"/>
    <property type="match status" value="1"/>
</dbReference>
<feature type="compositionally biased region" description="Acidic residues" evidence="5">
    <location>
        <begin position="323"/>
        <end position="332"/>
    </location>
</feature>
<accession>A0A7S3L9A1</accession>
<comment type="subcellular location">
    <subcellularLocation>
        <location evidence="1">Membrane</location>
    </subcellularLocation>
</comment>
<reference evidence="8" key="1">
    <citation type="submission" date="2021-01" db="EMBL/GenBank/DDBJ databases">
        <authorList>
            <person name="Corre E."/>
            <person name="Pelletier E."/>
            <person name="Niang G."/>
            <person name="Scheremetjew M."/>
            <person name="Finn R."/>
            <person name="Kale V."/>
            <person name="Holt S."/>
            <person name="Cochrane G."/>
            <person name="Meng A."/>
            <person name="Brown T."/>
            <person name="Cohen L."/>
        </authorList>
    </citation>
    <scope>NUCLEOTIDE SEQUENCE</scope>
    <source>
        <strain evidence="8">CCMP127</strain>
    </source>
</reference>
<dbReference type="EMBL" id="HBIM01013977">
    <property type="protein sequence ID" value="CAE0414005.1"/>
    <property type="molecule type" value="Transcribed_RNA"/>
</dbReference>
<sequence length="606" mass="66737">MGRVEIMPRFGTPLDNDPLLSHDLQSRSSSEGGSSGGNNKTTTVESPTPLLPVMQRTTPTLLEEEAPTVATTLQPQPSDYFSAPGTPQSSTTEQQRRLSSSLPASTAVVETLFGPGLGPCWGDFSCTYNRIRGRLYATSQAVLFYTNLLGFERRICLLLRDVARMELFRTTSLRFSTQDDETYIFKSFNDRHQVLHLLNGLKILANKQQQEKGQGAGTPSATRRSSERNGSPDIGSSSGRVGGGTSNNGGSFGGVSFYPSSTFQPIPTATALRRRAASDSVVRLPRVDSSQSMDSQNQDFSMGVGGEDSHSLAFSDERPGEETTIEGDDETPDASLPSLWAHAKQPKSPPLEEVGVDGIIFPCDMDTFFQTFLADHAKHSFEYYQRDYIKDKDVTLTGWDLGSDGYFRRTMNFRHPIQNSLGLGPSAADTTRQQKLRTYNGLGIVLENRTLVAGIPAADSFYVQDHWILEALGENQVQLTVRYDTRFTKRSMFKSIITKSIRKETKEWMAGYVDMIQSVLASKSRTLASSHPAGPVALPAPSTESQKLMRESIQLAYRLLVVVSLAFFMLGSVACIHLYRLQQTVAQLHEDLQHLQVCESPPSSSP</sequence>
<dbReference type="InterPro" id="IPR011993">
    <property type="entry name" value="PH-like_dom_sf"/>
</dbReference>
<dbReference type="PANTHER" id="PTHR47666:SF1">
    <property type="entry name" value="PROTEIN VASCULAR ASSOCIATED DEATH 1, CHLOROPLASTIC"/>
    <property type="match status" value="1"/>
</dbReference>
<feature type="transmembrane region" description="Helical" evidence="6">
    <location>
        <begin position="555"/>
        <end position="579"/>
    </location>
</feature>
<dbReference type="InterPro" id="IPR031968">
    <property type="entry name" value="VASt"/>
</dbReference>
<dbReference type="Gene3D" id="2.30.29.30">
    <property type="entry name" value="Pleckstrin-homology domain (PH domain)/Phosphotyrosine-binding domain (PTB)"/>
    <property type="match status" value="1"/>
</dbReference>
<keyword evidence="3 6" id="KW-1133">Transmembrane helix</keyword>
<feature type="compositionally biased region" description="Low complexity" evidence="5">
    <location>
        <begin position="288"/>
        <end position="301"/>
    </location>
</feature>
<dbReference type="PROSITE" id="PS51778">
    <property type="entry name" value="VAST"/>
    <property type="match status" value="1"/>
</dbReference>
<keyword evidence="4 6" id="KW-0472">Membrane</keyword>
<evidence type="ECO:0000256" key="2">
    <source>
        <dbReference type="ARBA" id="ARBA00022692"/>
    </source>
</evidence>
<dbReference type="AlphaFoldDB" id="A0A7S3L9A1"/>
<protein>
    <recommendedName>
        <fullName evidence="7">VASt domain-containing protein</fullName>
    </recommendedName>
</protein>
<dbReference type="PANTHER" id="PTHR47666">
    <property type="entry name" value="PROTEIN VASCULAR ASSOCIATED DEATH 1, CHLOROPLASTIC"/>
    <property type="match status" value="1"/>
</dbReference>
<evidence type="ECO:0000256" key="5">
    <source>
        <dbReference type="SAM" id="MobiDB-lite"/>
    </source>
</evidence>
<evidence type="ECO:0000256" key="1">
    <source>
        <dbReference type="ARBA" id="ARBA00004370"/>
    </source>
</evidence>
<evidence type="ECO:0000256" key="3">
    <source>
        <dbReference type="ARBA" id="ARBA00022989"/>
    </source>
</evidence>
<feature type="region of interest" description="Disordered" evidence="5">
    <location>
        <begin position="208"/>
        <end position="248"/>
    </location>
</feature>
<feature type="domain" description="VASt" evidence="7">
    <location>
        <begin position="351"/>
        <end position="524"/>
    </location>
</feature>
<gene>
    <name evidence="8" type="ORF">ACOF00016_LOCUS11248</name>
</gene>
<name>A0A7S3L9A1_9STRA</name>
<dbReference type="GO" id="GO:0016020">
    <property type="term" value="C:membrane"/>
    <property type="evidence" value="ECO:0007669"/>
    <property type="project" value="UniProtKB-SubCell"/>
</dbReference>
<proteinExistence type="predicted"/>
<feature type="region of interest" description="Disordered" evidence="5">
    <location>
        <begin position="274"/>
        <end position="336"/>
    </location>
</feature>
<feature type="compositionally biased region" description="Polar residues" evidence="5">
    <location>
        <begin position="208"/>
        <end position="223"/>
    </location>
</feature>